<organism evidence="1 2">
    <name type="scientific">Naganishia vaughanmartiniae</name>
    <dbReference type="NCBI Taxonomy" id="1424756"/>
    <lineage>
        <taxon>Eukaryota</taxon>
        <taxon>Fungi</taxon>
        <taxon>Dikarya</taxon>
        <taxon>Basidiomycota</taxon>
        <taxon>Agaricomycotina</taxon>
        <taxon>Tremellomycetes</taxon>
        <taxon>Filobasidiales</taxon>
        <taxon>Filobasidiaceae</taxon>
        <taxon>Naganishia</taxon>
    </lineage>
</organism>
<gene>
    <name evidence="1" type="ORF">QFC22_002118</name>
</gene>
<accession>A0ACC2XDN9</accession>
<keyword evidence="2" id="KW-1185">Reference proteome</keyword>
<dbReference type="Proteomes" id="UP001243375">
    <property type="component" value="Unassembled WGS sequence"/>
</dbReference>
<dbReference type="EMBL" id="JASBWU010000005">
    <property type="protein sequence ID" value="KAJ9121501.1"/>
    <property type="molecule type" value="Genomic_DNA"/>
</dbReference>
<comment type="caution">
    <text evidence="1">The sequence shown here is derived from an EMBL/GenBank/DDBJ whole genome shotgun (WGS) entry which is preliminary data.</text>
</comment>
<evidence type="ECO:0000313" key="2">
    <source>
        <dbReference type="Proteomes" id="UP001243375"/>
    </source>
</evidence>
<protein>
    <submittedName>
        <fullName evidence="1">Uncharacterized protein</fullName>
    </submittedName>
</protein>
<proteinExistence type="predicted"/>
<name>A0ACC2XDN9_9TREE</name>
<sequence>MSFKAKSASTFRTKPTTKKSNVALLTEGASYIRRANKAGRGEPVVEKVVFDDDARREYLTGFSKRKKAKIEEKRERAKKKDHEDHLAMRRKAREDLKQRARENFISVRRAMGLPELVEEEADEGIFSDSDGAAPEKGKGKAMDTDAVEGEDEEGSEVEVEYQDGDQHAVVTITDDFDEDLGLGVSSGTSRKRKAGDRDDEDLSDDDASTSDRKSRSAVPLMPASSRKQQKKALSTAATKKSVSLGFPSAKTNTSSKNHVSSDYRAYETKAERKKVKEKENDRRKQKWELAKDRGTAGGRGKGSGRGRGSARGGRGRGRGKK</sequence>
<reference evidence="1" key="1">
    <citation type="submission" date="2023-04" db="EMBL/GenBank/DDBJ databases">
        <title>Draft Genome sequencing of Naganishia species isolated from polar environments using Oxford Nanopore Technology.</title>
        <authorList>
            <person name="Leo P."/>
            <person name="Venkateswaran K."/>
        </authorList>
    </citation>
    <scope>NUCLEOTIDE SEQUENCE</scope>
    <source>
        <strain evidence="1">MNA-CCFEE 5425</strain>
    </source>
</reference>
<evidence type="ECO:0000313" key="1">
    <source>
        <dbReference type="EMBL" id="KAJ9121501.1"/>
    </source>
</evidence>